<dbReference type="Gene3D" id="1.20.1250.20">
    <property type="entry name" value="MFS general substrate transporter like domains"/>
    <property type="match status" value="1"/>
</dbReference>
<keyword evidence="2" id="KW-1003">Cell membrane</keyword>
<feature type="non-terminal residue" evidence="8">
    <location>
        <position position="219"/>
    </location>
</feature>
<evidence type="ECO:0000313" key="8">
    <source>
        <dbReference type="EMBL" id="MBB6439369.1"/>
    </source>
</evidence>
<dbReference type="EMBL" id="JACHEM010000020">
    <property type="protein sequence ID" value="MBB6439369.1"/>
    <property type="molecule type" value="Genomic_DNA"/>
</dbReference>
<keyword evidence="3 7" id="KW-0812">Transmembrane</keyword>
<evidence type="ECO:0008006" key="10">
    <source>
        <dbReference type="Google" id="ProtNLM"/>
    </source>
</evidence>
<comment type="subcellular location">
    <subcellularLocation>
        <location evidence="1">Cell membrane</location>
        <topology evidence="1">Multi-pass membrane protein</topology>
    </subcellularLocation>
</comment>
<gene>
    <name evidence="8" type="ORF">HNQ79_005881</name>
</gene>
<dbReference type="InterPro" id="IPR036259">
    <property type="entry name" value="MFS_trans_sf"/>
</dbReference>
<evidence type="ECO:0000256" key="5">
    <source>
        <dbReference type="ARBA" id="ARBA00023136"/>
    </source>
</evidence>
<reference evidence="8 9" key="1">
    <citation type="submission" date="2020-08" db="EMBL/GenBank/DDBJ databases">
        <title>Genomic Encyclopedia of Type Strains, Phase IV (KMG-IV): sequencing the most valuable type-strain genomes for metagenomic binning, comparative biology and taxonomic classification.</title>
        <authorList>
            <person name="Goeker M."/>
        </authorList>
    </citation>
    <scope>NUCLEOTIDE SEQUENCE [LARGE SCALE GENOMIC DNA]</scope>
    <source>
        <strain evidence="8 9">DSM 40141</strain>
    </source>
</reference>
<comment type="caution">
    <text evidence="8">The sequence shown here is derived from an EMBL/GenBank/DDBJ whole genome shotgun (WGS) entry which is preliminary data.</text>
</comment>
<evidence type="ECO:0000256" key="7">
    <source>
        <dbReference type="SAM" id="Phobius"/>
    </source>
</evidence>
<dbReference type="InterPro" id="IPR011701">
    <property type="entry name" value="MFS"/>
</dbReference>
<sequence length="219" mass="22995">MLLPLLAVLALDADADRLGVLRAVEQVPVLLLSLFAGAWADRLRPRDVMVYADAGRALALVAVAAAYAFGVLGMEALLVVAFLMGTLTVFFDVAYQASLVQLVHRQQLTQANSALEGSRSVAQFGGPALGGGLLSVFSVPVAALVSALFFVLSLLSLRSIRSDRPRGARGGPVGERGGRREGRCGPPFPVPALRRIREGVRHVAGEASLRAVALATALF</sequence>
<dbReference type="AlphaFoldDB" id="A0A7X0HN03"/>
<evidence type="ECO:0000256" key="2">
    <source>
        <dbReference type="ARBA" id="ARBA00022475"/>
    </source>
</evidence>
<dbReference type="GO" id="GO:0005886">
    <property type="term" value="C:plasma membrane"/>
    <property type="evidence" value="ECO:0007669"/>
    <property type="project" value="UniProtKB-SubCell"/>
</dbReference>
<evidence type="ECO:0000256" key="1">
    <source>
        <dbReference type="ARBA" id="ARBA00004651"/>
    </source>
</evidence>
<keyword evidence="4 7" id="KW-1133">Transmembrane helix</keyword>
<evidence type="ECO:0000256" key="6">
    <source>
        <dbReference type="SAM" id="MobiDB-lite"/>
    </source>
</evidence>
<protein>
    <recommendedName>
        <fullName evidence="10">MFS transporter</fullName>
    </recommendedName>
</protein>
<dbReference type="PANTHER" id="PTHR23513:SF6">
    <property type="entry name" value="MAJOR FACILITATOR SUPERFAMILY ASSOCIATED DOMAIN-CONTAINING PROTEIN"/>
    <property type="match status" value="1"/>
</dbReference>
<dbReference type="Proteomes" id="UP000540423">
    <property type="component" value="Unassembled WGS sequence"/>
</dbReference>
<evidence type="ECO:0000313" key="9">
    <source>
        <dbReference type="Proteomes" id="UP000540423"/>
    </source>
</evidence>
<keyword evidence="5 7" id="KW-0472">Membrane</keyword>
<feature type="region of interest" description="Disordered" evidence="6">
    <location>
        <begin position="164"/>
        <end position="184"/>
    </location>
</feature>
<organism evidence="8 9">
    <name type="scientific">Streptomyces candidus</name>
    <dbReference type="NCBI Taxonomy" id="67283"/>
    <lineage>
        <taxon>Bacteria</taxon>
        <taxon>Bacillati</taxon>
        <taxon>Actinomycetota</taxon>
        <taxon>Actinomycetes</taxon>
        <taxon>Kitasatosporales</taxon>
        <taxon>Streptomycetaceae</taxon>
        <taxon>Streptomyces</taxon>
    </lineage>
</organism>
<proteinExistence type="predicted"/>
<dbReference type="Pfam" id="PF07690">
    <property type="entry name" value="MFS_1"/>
    <property type="match status" value="1"/>
</dbReference>
<dbReference type="PANTHER" id="PTHR23513">
    <property type="entry name" value="INTEGRAL MEMBRANE EFFLUX PROTEIN-RELATED"/>
    <property type="match status" value="1"/>
</dbReference>
<dbReference type="SUPFAM" id="SSF103473">
    <property type="entry name" value="MFS general substrate transporter"/>
    <property type="match status" value="1"/>
</dbReference>
<name>A0A7X0HN03_9ACTN</name>
<accession>A0A7X0HN03</accession>
<evidence type="ECO:0000256" key="4">
    <source>
        <dbReference type="ARBA" id="ARBA00022989"/>
    </source>
</evidence>
<keyword evidence="9" id="KW-1185">Reference proteome</keyword>
<feature type="transmembrane region" description="Helical" evidence="7">
    <location>
        <begin position="133"/>
        <end position="157"/>
    </location>
</feature>
<dbReference type="GO" id="GO:0022857">
    <property type="term" value="F:transmembrane transporter activity"/>
    <property type="evidence" value="ECO:0007669"/>
    <property type="project" value="InterPro"/>
</dbReference>
<evidence type="ECO:0000256" key="3">
    <source>
        <dbReference type="ARBA" id="ARBA00022692"/>
    </source>
</evidence>